<feature type="chain" id="PRO_5023105238" description="Sel1 repeat family protein" evidence="1">
    <location>
        <begin position="22"/>
        <end position="390"/>
    </location>
</feature>
<keyword evidence="1" id="KW-0732">Signal</keyword>
<evidence type="ECO:0008006" key="4">
    <source>
        <dbReference type="Google" id="ProtNLM"/>
    </source>
</evidence>
<protein>
    <recommendedName>
        <fullName evidence="4">Sel1 repeat family protein</fullName>
    </recommendedName>
</protein>
<reference evidence="2 3" key="1">
    <citation type="submission" date="2019-03" db="EMBL/GenBank/DDBJ databases">
        <title>Arenimonas daejeonensis sp. nov., isolated from compost.</title>
        <authorList>
            <person name="Jeon C.O."/>
        </authorList>
    </citation>
    <scope>NUCLEOTIDE SEQUENCE [LARGE SCALE GENOMIC DNA]</scope>
    <source>
        <strain evidence="2 3">R29</strain>
    </source>
</reference>
<dbReference type="PANTHER" id="PTHR11102:SF160">
    <property type="entry name" value="ERAD-ASSOCIATED E3 UBIQUITIN-PROTEIN LIGASE COMPONENT HRD3"/>
    <property type="match status" value="1"/>
</dbReference>
<dbReference type="OrthoDB" id="6810016at2"/>
<dbReference type="SUPFAM" id="SSF81901">
    <property type="entry name" value="HCP-like"/>
    <property type="match status" value="2"/>
</dbReference>
<comment type="caution">
    <text evidence="2">The sequence shown here is derived from an EMBL/GenBank/DDBJ whole genome shotgun (WGS) entry which is preliminary data.</text>
</comment>
<name>A0A5C4RRW2_9GAMM</name>
<dbReference type="InterPro" id="IPR006597">
    <property type="entry name" value="Sel1-like"/>
</dbReference>
<dbReference type="RefSeq" id="WP_139448834.1">
    <property type="nucleotide sequence ID" value="NZ_SMDR01000002.1"/>
</dbReference>
<keyword evidence="3" id="KW-1185">Reference proteome</keyword>
<dbReference type="PANTHER" id="PTHR11102">
    <property type="entry name" value="SEL-1-LIKE PROTEIN"/>
    <property type="match status" value="1"/>
</dbReference>
<evidence type="ECO:0000313" key="3">
    <source>
        <dbReference type="Proteomes" id="UP000305760"/>
    </source>
</evidence>
<feature type="signal peptide" evidence="1">
    <location>
        <begin position="1"/>
        <end position="21"/>
    </location>
</feature>
<dbReference type="EMBL" id="SMDR01000002">
    <property type="protein sequence ID" value="TNJ33930.1"/>
    <property type="molecule type" value="Genomic_DNA"/>
</dbReference>
<evidence type="ECO:0000313" key="2">
    <source>
        <dbReference type="EMBL" id="TNJ33930.1"/>
    </source>
</evidence>
<evidence type="ECO:0000256" key="1">
    <source>
        <dbReference type="SAM" id="SignalP"/>
    </source>
</evidence>
<proteinExistence type="predicted"/>
<accession>A0A5C4RRW2</accession>
<dbReference type="Pfam" id="PF08238">
    <property type="entry name" value="Sel1"/>
    <property type="match status" value="5"/>
</dbReference>
<organism evidence="2 3">
    <name type="scientific">Arenimonas terrae</name>
    <dbReference type="NCBI Taxonomy" id="2546226"/>
    <lineage>
        <taxon>Bacteria</taxon>
        <taxon>Pseudomonadati</taxon>
        <taxon>Pseudomonadota</taxon>
        <taxon>Gammaproteobacteria</taxon>
        <taxon>Lysobacterales</taxon>
        <taxon>Lysobacteraceae</taxon>
        <taxon>Arenimonas</taxon>
    </lineage>
</organism>
<dbReference type="InterPro" id="IPR011990">
    <property type="entry name" value="TPR-like_helical_dom_sf"/>
</dbReference>
<dbReference type="Proteomes" id="UP000305760">
    <property type="component" value="Unassembled WGS sequence"/>
</dbReference>
<sequence>MQLILRALLVLALVLPGAARADEVAEAVSRADKLLDESRFAEAVDVLEPYESLERRDVDERLAGALMDQALSGVAIQDMLGMDLSRMIALAERAGAKGSGASLNRLYMLHANGWTVPVDAQKALDYLKRAVAAGDEGAKLNYAVNLYQGSPLVERDVDAACGLLRELGAMDPPNVIAVYYIGLTRFRGQCGRSANAEDGAALVEIAAGKGVREAERDMGRILEFGWAGETDLDRALEWYQRSADHGEPHAQWRVGMAYVRGEGRKPDPVAAVQWFERSAAGEDSDGLTSLAVMHASGEGVPQDFAKALSFYQRAADAGSSHAYRGMAVMYLRGEGVDADPVRAWVLYSQAIASGNGEEPDLRAEIEGRLGKLERRAAQREFDDWRRKRGE</sequence>
<gene>
    <name evidence="2" type="ORF">E1B00_11425</name>
</gene>
<dbReference type="SMART" id="SM00671">
    <property type="entry name" value="SEL1"/>
    <property type="match status" value="5"/>
</dbReference>
<dbReference type="AlphaFoldDB" id="A0A5C4RRW2"/>
<dbReference type="Gene3D" id="1.25.40.10">
    <property type="entry name" value="Tetratricopeptide repeat domain"/>
    <property type="match status" value="2"/>
</dbReference>
<dbReference type="InterPro" id="IPR050767">
    <property type="entry name" value="Sel1_AlgK"/>
</dbReference>